<dbReference type="InterPro" id="IPR010272">
    <property type="entry name" value="T6SS_TssF"/>
</dbReference>
<organism evidence="1 3">
    <name type="scientific">Marivita cryptomonadis</name>
    <dbReference type="NCBI Taxonomy" id="505252"/>
    <lineage>
        <taxon>Bacteria</taxon>
        <taxon>Pseudomonadati</taxon>
        <taxon>Pseudomonadota</taxon>
        <taxon>Alphaproteobacteria</taxon>
        <taxon>Rhodobacterales</taxon>
        <taxon>Roseobacteraceae</taxon>
        <taxon>Marivita</taxon>
    </lineage>
</organism>
<keyword evidence="4" id="KW-1185">Reference proteome</keyword>
<evidence type="ECO:0000313" key="1">
    <source>
        <dbReference type="EMBL" id="MBM2412195.1"/>
    </source>
</evidence>
<evidence type="ECO:0000313" key="4">
    <source>
        <dbReference type="Proteomes" id="UP000809440"/>
    </source>
</evidence>
<gene>
    <name evidence="1" type="primary">tssF</name>
    <name evidence="1" type="ORF">JQX41_07780</name>
    <name evidence="2" type="ORF">JQX48_07785</name>
</gene>
<dbReference type="Proteomes" id="UP000809440">
    <property type="component" value="Unassembled WGS sequence"/>
</dbReference>
<sequence length="626" mass="69225">MDTRLLRHYETELAFLREMGAEFAKSYPKIAARLGMDGLEILDPYVERLLEGTAFLTARVQLELELQYPAFTNHLLDVVFPHFLAPTPSMMIAELTPDMENADVASGYTVPRQTVLRSKLVPGAQKACQFRTANDLDLWPLVVSEAEYIHGRGDLVAAGVALDPKARAAIRLRLTRHGGLPIRKLPLDKITLFLGGQVSTSWTLLEMLCARPAMVVARSVDRRDDWVVPLKAPVASRGLDPEEALLPTPRPSFDGYRLLQEYFAMPERNLFIEVAGLSESLSRTTADSMDIYLLLRDNKAEIAPNVTPEAFKLHCVPAINLFPKRCDRVPVTHRVTEHHVVPDRTAPKDFEVFAITKVTGIRKEGKDDLPLKAFYSSDEFTAAGGGGSAYYTHARHLRQRSESEALRGVRTNYLGSESYLSIVDSNQAPYPGDLGQLAVEAMVTNRDLPMLLPTGIDNVFHLPDGGPVATIRTLIGPTKPRTCIAQGDAAWRAVSHLSLNYLSISDESDAPGGGAAALRELVGLYTPIGDTAMERQLEGIISVTTRPIVRRIHDGVLSTAVRGLEITMLMDESLFEGSSIYTMGAVLERFFRKYSTINSFTETVLKTQQRGEIARWSPKMGANRVI</sequence>
<dbReference type="NCBIfam" id="TIGR03359">
    <property type="entry name" value="VI_chp_6"/>
    <property type="match status" value="1"/>
</dbReference>
<accession>A0A9Q2RWU0</accession>
<proteinExistence type="predicted"/>
<dbReference type="GeneID" id="62640750"/>
<dbReference type="EMBL" id="JAFBXE010000004">
    <property type="protein sequence ID" value="MBM2412195.1"/>
    <property type="molecule type" value="Genomic_DNA"/>
</dbReference>
<dbReference type="Pfam" id="PF05947">
    <property type="entry name" value="T6SS_TssF"/>
    <property type="match status" value="1"/>
</dbReference>
<reference evidence="1 4" key="1">
    <citation type="submission" date="2021-01" db="EMBL/GenBank/DDBJ databases">
        <title>Diatom-associated Roseobacters Show Island Model of Population Structure.</title>
        <authorList>
            <person name="Qu L."/>
            <person name="Feng X."/>
            <person name="Chen Y."/>
            <person name="Li L."/>
            <person name="Wang X."/>
            <person name="Hu Z."/>
            <person name="Wang H."/>
            <person name="Luo H."/>
        </authorList>
    </citation>
    <scope>NUCLEOTIDE SEQUENCE</scope>
    <source>
        <strain evidence="2 4">CC28-63</strain>
        <strain evidence="1">CC28-69</strain>
    </source>
</reference>
<dbReference type="AlphaFoldDB" id="A0A9Q2RWU0"/>
<dbReference type="Proteomes" id="UP000755667">
    <property type="component" value="Unassembled WGS sequence"/>
</dbReference>
<name>A0A9Q2RWU0_9RHOB</name>
<evidence type="ECO:0000313" key="3">
    <source>
        <dbReference type="Proteomes" id="UP000755667"/>
    </source>
</evidence>
<dbReference type="RefSeq" id="WP_085629020.1">
    <property type="nucleotide sequence ID" value="NZ_JAFBWU010000004.1"/>
</dbReference>
<dbReference type="EMBL" id="JAFBXF010000004">
    <property type="protein sequence ID" value="MBM2416863.1"/>
    <property type="molecule type" value="Genomic_DNA"/>
</dbReference>
<dbReference type="OrthoDB" id="9763676at2"/>
<dbReference type="PANTHER" id="PTHR35370">
    <property type="entry name" value="CYTOPLASMIC PROTEIN-RELATED-RELATED"/>
    <property type="match status" value="1"/>
</dbReference>
<dbReference type="PANTHER" id="PTHR35370:SF1">
    <property type="entry name" value="TYPE VI SECRETION SYSTEM COMPONENT TSSF1"/>
    <property type="match status" value="1"/>
</dbReference>
<evidence type="ECO:0000313" key="2">
    <source>
        <dbReference type="EMBL" id="MBM2416863.1"/>
    </source>
</evidence>
<protein>
    <submittedName>
        <fullName evidence="1">Type VI secretion system baseplate subunit TssF</fullName>
    </submittedName>
</protein>
<dbReference type="PIRSF" id="PIRSF028304">
    <property type="entry name" value="UCP028304"/>
    <property type="match status" value="1"/>
</dbReference>
<comment type="caution">
    <text evidence="1">The sequence shown here is derived from an EMBL/GenBank/DDBJ whole genome shotgun (WGS) entry which is preliminary data.</text>
</comment>